<feature type="compositionally biased region" description="Pro residues" evidence="7">
    <location>
        <begin position="1"/>
        <end position="22"/>
    </location>
</feature>
<evidence type="ECO:0000256" key="4">
    <source>
        <dbReference type="ARBA" id="ARBA00023125"/>
    </source>
</evidence>
<dbReference type="CDD" id="cd14707">
    <property type="entry name" value="bZIP_plant_BZIP46"/>
    <property type="match status" value="1"/>
</dbReference>
<dbReference type="InterPro" id="IPR043452">
    <property type="entry name" value="BZIP46-like"/>
</dbReference>
<keyword evidence="10" id="KW-1185">Reference proteome</keyword>
<dbReference type="GO" id="GO:0003677">
    <property type="term" value="F:DNA binding"/>
    <property type="evidence" value="ECO:0007669"/>
    <property type="project" value="UniProtKB-KW"/>
</dbReference>
<feature type="region of interest" description="Disordered" evidence="7">
    <location>
        <begin position="85"/>
        <end position="132"/>
    </location>
</feature>
<evidence type="ECO:0000313" key="9">
    <source>
        <dbReference type="EMBL" id="CAA7394066.1"/>
    </source>
</evidence>
<dbReference type="OrthoDB" id="644067at2759"/>
<feature type="domain" description="BZIP" evidence="8">
    <location>
        <begin position="108"/>
        <end position="158"/>
    </location>
</feature>
<dbReference type="GO" id="GO:0003700">
    <property type="term" value="F:DNA-binding transcription factor activity"/>
    <property type="evidence" value="ECO:0007669"/>
    <property type="project" value="InterPro"/>
</dbReference>
<feature type="region of interest" description="Disordered" evidence="7">
    <location>
        <begin position="158"/>
        <end position="182"/>
    </location>
</feature>
<evidence type="ECO:0000256" key="5">
    <source>
        <dbReference type="ARBA" id="ARBA00023163"/>
    </source>
</evidence>
<evidence type="ECO:0000256" key="2">
    <source>
        <dbReference type="ARBA" id="ARBA00022682"/>
    </source>
</evidence>
<proteinExistence type="predicted"/>
<dbReference type="Pfam" id="PF00170">
    <property type="entry name" value="bZIP_1"/>
    <property type="match status" value="1"/>
</dbReference>
<keyword evidence="5" id="KW-0804">Transcription</keyword>
<dbReference type="GO" id="GO:0045893">
    <property type="term" value="P:positive regulation of DNA-templated transcription"/>
    <property type="evidence" value="ECO:0007669"/>
    <property type="project" value="InterPro"/>
</dbReference>
<dbReference type="GO" id="GO:0005634">
    <property type="term" value="C:nucleus"/>
    <property type="evidence" value="ECO:0007669"/>
    <property type="project" value="UniProtKB-SubCell"/>
</dbReference>
<dbReference type="InterPro" id="IPR046347">
    <property type="entry name" value="bZIP_sf"/>
</dbReference>
<feature type="compositionally biased region" description="Pro residues" evidence="7">
    <location>
        <begin position="91"/>
        <end position="100"/>
    </location>
</feature>
<dbReference type="PANTHER" id="PTHR22952">
    <property type="entry name" value="CAMP-RESPONSE ELEMENT BINDING PROTEIN-RELATED"/>
    <property type="match status" value="1"/>
</dbReference>
<organism evidence="9 10">
    <name type="scientific">Spirodela intermedia</name>
    <name type="common">Intermediate duckweed</name>
    <dbReference type="NCBI Taxonomy" id="51605"/>
    <lineage>
        <taxon>Eukaryota</taxon>
        <taxon>Viridiplantae</taxon>
        <taxon>Streptophyta</taxon>
        <taxon>Embryophyta</taxon>
        <taxon>Tracheophyta</taxon>
        <taxon>Spermatophyta</taxon>
        <taxon>Magnoliopsida</taxon>
        <taxon>Liliopsida</taxon>
        <taxon>Araceae</taxon>
        <taxon>Lemnoideae</taxon>
        <taxon>Spirodela</taxon>
    </lineage>
</organism>
<evidence type="ECO:0000256" key="3">
    <source>
        <dbReference type="ARBA" id="ARBA00023015"/>
    </source>
</evidence>
<dbReference type="InterPro" id="IPR004827">
    <property type="entry name" value="bZIP"/>
</dbReference>
<protein>
    <recommendedName>
        <fullName evidence="8">BZIP domain-containing protein</fullName>
    </recommendedName>
</protein>
<dbReference type="Gene3D" id="1.20.5.170">
    <property type="match status" value="1"/>
</dbReference>
<dbReference type="PROSITE" id="PS50217">
    <property type="entry name" value="BZIP"/>
    <property type="match status" value="1"/>
</dbReference>
<evidence type="ECO:0000256" key="6">
    <source>
        <dbReference type="ARBA" id="ARBA00023242"/>
    </source>
</evidence>
<dbReference type="SUPFAM" id="SSF57959">
    <property type="entry name" value="Leucine zipper domain"/>
    <property type="match status" value="1"/>
</dbReference>
<reference evidence="9" key="1">
    <citation type="submission" date="2020-02" db="EMBL/GenBank/DDBJ databases">
        <authorList>
            <person name="Scholz U."/>
            <person name="Mascher M."/>
            <person name="Fiebig A."/>
        </authorList>
    </citation>
    <scope>NUCLEOTIDE SEQUENCE</scope>
</reference>
<dbReference type="SMART" id="SM00338">
    <property type="entry name" value="BRLZ"/>
    <property type="match status" value="1"/>
</dbReference>
<sequence>MPPPPAAPPGEDPPPWAAPPEFFPFDGERGGGSFPPRMELKPEGVFMDEAAFGPVGFCLPDHLPLLQGPLLGDLRDGFFRREEAPMAPWGTFPPQPPPPGDATVGRGSARKAKRMIKNRESAARSRARKQAYTTQLEDEIKRLKERNLELKENLLLLKIPDEDLAPPPPPEKKPQRSSSVGF</sequence>
<comment type="subcellular location">
    <subcellularLocation>
        <location evidence="1">Nucleus</location>
    </subcellularLocation>
</comment>
<dbReference type="EMBL" id="LR746267">
    <property type="protein sequence ID" value="CAA7394066.1"/>
    <property type="molecule type" value="Genomic_DNA"/>
</dbReference>
<evidence type="ECO:0000259" key="8">
    <source>
        <dbReference type="PROSITE" id="PS50217"/>
    </source>
</evidence>
<evidence type="ECO:0000256" key="7">
    <source>
        <dbReference type="SAM" id="MobiDB-lite"/>
    </source>
</evidence>
<dbReference type="Proteomes" id="UP000663760">
    <property type="component" value="Chromosome 4"/>
</dbReference>
<keyword evidence="2" id="KW-0938">Abscisic acid signaling pathway</keyword>
<keyword evidence="4" id="KW-0238">DNA-binding</keyword>
<evidence type="ECO:0000256" key="1">
    <source>
        <dbReference type="ARBA" id="ARBA00004123"/>
    </source>
</evidence>
<keyword evidence="3" id="KW-0805">Transcription regulation</keyword>
<gene>
    <name evidence="9" type="ORF">SI8410_04004727</name>
</gene>
<evidence type="ECO:0000313" key="10">
    <source>
        <dbReference type="Proteomes" id="UP000663760"/>
    </source>
</evidence>
<dbReference type="PROSITE" id="PS00036">
    <property type="entry name" value="BZIP_BASIC"/>
    <property type="match status" value="1"/>
</dbReference>
<dbReference type="AlphaFoldDB" id="A0A7I8K9W0"/>
<feature type="region of interest" description="Disordered" evidence="7">
    <location>
        <begin position="1"/>
        <end position="37"/>
    </location>
</feature>
<dbReference type="GO" id="GO:0009738">
    <property type="term" value="P:abscisic acid-activated signaling pathway"/>
    <property type="evidence" value="ECO:0007669"/>
    <property type="project" value="UniProtKB-KW"/>
</dbReference>
<name>A0A7I8K9W0_SPIIN</name>
<keyword evidence="6" id="KW-0539">Nucleus</keyword>
<dbReference type="PANTHER" id="PTHR22952:SF175">
    <property type="entry name" value="PROTEIN ABSCISIC ACID-INSENSITIVE 5"/>
    <property type="match status" value="1"/>
</dbReference>
<accession>A0A7I8K9W0</accession>